<dbReference type="InterPro" id="IPR051784">
    <property type="entry name" value="Nod_factor_ABC_transporter"/>
</dbReference>
<evidence type="ECO:0000313" key="15">
    <source>
        <dbReference type="Proteomes" id="UP000235777"/>
    </source>
</evidence>
<feature type="transmembrane region" description="Helical" evidence="12">
    <location>
        <begin position="48"/>
        <end position="71"/>
    </location>
</feature>
<keyword evidence="4 12" id="KW-0813">Transport</keyword>
<comment type="similarity">
    <text evidence="2">Belongs to the ABC-2 integral membrane protein family. Lipooligosaccharide exporter (TC 3.A.1.102) subfamily.</text>
</comment>
<protein>
    <recommendedName>
        <fullName evidence="12">Transport permease protein</fullName>
    </recommendedName>
</protein>
<feature type="transmembrane region" description="Helical" evidence="12">
    <location>
        <begin position="196"/>
        <end position="215"/>
    </location>
</feature>
<feature type="transmembrane region" description="Helical" evidence="12">
    <location>
        <begin position="83"/>
        <end position="106"/>
    </location>
</feature>
<reference evidence="14 15" key="1">
    <citation type="submission" date="2018-01" db="EMBL/GenBank/DDBJ databases">
        <title>Whole genome analyses suggest that Burkholderia sensu lato contains two further novel genera in the rhizoxinica-symbiotica group Mycetohabitans gen. nov., and Trinickia gen. nov.: implications for the evolution of diazotrophy and nodulation in the Burkholderiaceae.</title>
        <authorList>
            <person name="Estrada-de los Santos P."/>
            <person name="Palmer M."/>
            <person name="Chavez-Ramirez B."/>
            <person name="Beukes C."/>
            <person name="Steenkamp E.T."/>
            <person name="Hirsch A.M."/>
            <person name="Manyaka P."/>
            <person name="Maluk M."/>
            <person name="Lafos M."/>
            <person name="Crook M."/>
            <person name="Gross E."/>
            <person name="Simon M.F."/>
            <person name="Bueno dos Reis Junior F."/>
            <person name="Poole P.S."/>
            <person name="Venter S.N."/>
            <person name="James E.K."/>
        </authorList>
    </citation>
    <scope>NUCLEOTIDE SEQUENCE [LARGE SCALE GENOMIC DNA]</scope>
    <source>
        <strain evidence="14 15">JPY 581</strain>
    </source>
</reference>
<accession>A0A2N7WN54</accession>
<evidence type="ECO:0000256" key="12">
    <source>
        <dbReference type="RuleBase" id="RU361157"/>
    </source>
</evidence>
<dbReference type="OrthoDB" id="9778589at2"/>
<dbReference type="PANTHER" id="PTHR43229">
    <property type="entry name" value="NODULATION PROTEIN J"/>
    <property type="match status" value="1"/>
</dbReference>
<sequence>MDTPSYRTEAERRAAGARRAHGFRFALPANAANWLSVWRRNYLVWRKLALASMFGNLADPMIYLFGLGFGLGLMVGQVDGVPYIAFLAAGTVASSVMMSASFEAMYSGFSRMHVQRTWEAIMHTPLTLGDIVVGEIAWAGSKAILSGAAIMVVAGVLGYAQFPSMLLALPVIALAGIAFASLAMVVTAVAPSYDFFMFYQTLVITPMLLLSGIFFPLSKLPEPVQQAALALPLAHAVELIRPAMLDRPITDAPMHLAVLAAYVIVPFFACAALFRRRMMR</sequence>
<evidence type="ECO:0000256" key="5">
    <source>
        <dbReference type="ARBA" id="ARBA00022458"/>
    </source>
</evidence>
<dbReference type="RefSeq" id="WP_018442053.1">
    <property type="nucleotide sequence ID" value="NZ_KB890183.1"/>
</dbReference>
<evidence type="ECO:0000256" key="8">
    <source>
        <dbReference type="ARBA" id="ARBA00022692"/>
    </source>
</evidence>
<evidence type="ECO:0000256" key="6">
    <source>
        <dbReference type="ARBA" id="ARBA00022475"/>
    </source>
</evidence>
<dbReference type="Pfam" id="PF01061">
    <property type="entry name" value="ABC2_membrane"/>
    <property type="match status" value="1"/>
</dbReference>
<dbReference type="GO" id="GO:0140359">
    <property type="term" value="F:ABC-type transporter activity"/>
    <property type="evidence" value="ECO:0007669"/>
    <property type="project" value="InterPro"/>
</dbReference>
<keyword evidence="7" id="KW-0997">Cell inner membrane</keyword>
<dbReference type="PRINTS" id="PR00164">
    <property type="entry name" value="ABC2TRNSPORT"/>
</dbReference>
<evidence type="ECO:0000259" key="13">
    <source>
        <dbReference type="PROSITE" id="PS51012"/>
    </source>
</evidence>
<comment type="subunit">
    <text evidence="3">The complex is composed of two ATP-binding proteins (NodI) and two transmembrane proteins (NodJ).</text>
</comment>
<dbReference type="PIRSF" id="PIRSF006648">
    <property type="entry name" value="DrrB"/>
    <property type="match status" value="1"/>
</dbReference>
<dbReference type="NCBIfam" id="TIGR01291">
    <property type="entry name" value="nodJ"/>
    <property type="match status" value="1"/>
</dbReference>
<dbReference type="InterPro" id="IPR047817">
    <property type="entry name" value="ABC2_TM_bact-type"/>
</dbReference>
<evidence type="ECO:0000256" key="3">
    <source>
        <dbReference type="ARBA" id="ARBA00011350"/>
    </source>
</evidence>
<keyword evidence="15" id="KW-1185">Reference proteome</keyword>
<keyword evidence="10 12" id="KW-0472">Membrane</keyword>
<keyword evidence="9 12" id="KW-1133">Transmembrane helix</keyword>
<evidence type="ECO:0000256" key="9">
    <source>
        <dbReference type="ARBA" id="ARBA00022989"/>
    </source>
</evidence>
<keyword evidence="8 12" id="KW-0812">Transmembrane</keyword>
<evidence type="ECO:0000256" key="4">
    <source>
        <dbReference type="ARBA" id="ARBA00022448"/>
    </source>
</evidence>
<evidence type="ECO:0000256" key="11">
    <source>
        <dbReference type="ARBA" id="ARBA00025119"/>
    </source>
</evidence>
<evidence type="ECO:0000256" key="10">
    <source>
        <dbReference type="ARBA" id="ARBA00023136"/>
    </source>
</evidence>
<gene>
    <name evidence="14" type="ORF">C0Z20_28965</name>
</gene>
<dbReference type="InterPro" id="IPR000412">
    <property type="entry name" value="ABC_2_transport"/>
</dbReference>
<comment type="subcellular location">
    <subcellularLocation>
        <location evidence="1 12">Cell inner membrane</location>
        <topology evidence="1 12">Multi-pass membrane protein</topology>
    </subcellularLocation>
</comment>
<evidence type="ECO:0000256" key="7">
    <source>
        <dbReference type="ARBA" id="ARBA00022519"/>
    </source>
</evidence>
<dbReference type="PANTHER" id="PTHR43229:SF2">
    <property type="entry name" value="NODULATION PROTEIN J"/>
    <property type="match status" value="1"/>
</dbReference>
<comment type="function">
    <text evidence="11">Part of the ABC transporter complex NodIJ involved in the export of the nodulation factors (Nod factors), the bacterial signal molecules that induce symbiosis and subsequent nodulation induction. Nod factors are LCO (lipo-chitin oligosaccharide), a modified beta-1,4-linked N-acetylglucosamine oligosaccharide. This subunit encodes the transporter.</text>
</comment>
<dbReference type="AlphaFoldDB" id="A0A2N7WN54"/>
<dbReference type="InterPro" id="IPR013525">
    <property type="entry name" value="ABC2_TM"/>
</dbReference>
<organism evidence="14 15">
    <name type="scientific">Trinickia symbiotica</name>
    <dbReference type="NCBI Taxonomy" id="863227"/>
    <lineage>
        <taxon>Bacteria</taxon>
        <taxon>Pseudomonadati</taxon>
        <taxon>Pseudomonadota</taxon>
        <taxon>Betaproteobacteria</taxon>
        <taxon>Burkholderiales</taxon>
        <taxon>Burkholderiaceae</taxon>
        <taxon>Trinickia</taxon>
    </lineage>
</organism>
<feature type="domain" description="ABC transmembrane type-2" evidence="13">
    <location>
        <begin position="51"/>
        <end position="277"/>
    </location>
</feature>
<feature type="transmembrane region" description="Helical" evidence="12">
    <location>
        <begin position="254"/>
        <end position="274"/>
    </location>
</feature>
<comment type="caution">
    <text evidence="14">The sequence shown here is derived from an EMBL/GenBank/DDBJ whole genome shotgun (WGS) entry which is preliminary data.</text>
</comment>
<keyword evidence="5" id="KW-0536">Nodulation</keyword>
<evidence type="ECO:0000313" key="14">
    <source>
        <dbReference type="EMBL" id="PMS30843.1"/>
    </source>
</evidence>
<feature type="transmembrane region" description="Helical" evidence="12">
    <location>
        <begin position="168"/>
        <end position="189"/>
    </location>
</feature>
<dbReference type="PROSITE" id="PS51012">
    <property type="entry name" value="ABC_TM2"/>
    <property type="match status" value="1"/>
</dbReference>
<dbReference type="STRING" id="863227.GCA_000373005_03466"/>
<name>A0A2N7WN54_9BURK</name>
<keyword evidence="6 12" id="KW-1003">Cell membrane</keyword>
<dbReference type="GO" id="GO:0015772">
    <property type="term" value="P:oligosaccharide transport"/>
    <property type="evidence" value="ECO:0007669"/>
    <property type="project" value="InterPro"/>
</dbReference>
<evidence type="ECO:0000256" key="2">
    <source>
        <dbReference type="ARBA" id="ARBA00008394"/>
    </source>
</evidence>
<dbReference type="InterPro" id="IPR005981">
    <property type="entry name" value="ABC_transptNodJ"/>
</dbReference>
<proteinExistence type="inferred from homology"/>
<dbReference type="Proteomes" id="UP000235777">
    <property type="component" value="Unassembled WGS sequence"/>
</dbReference>
<dbReference type="EMBL" id="PNYC01000028">
    <property type="protein sequence ID" value="PMS30843.1"/>
    <property type="molecule type" value="Genomic_DNA"/>
</dbReference>
<feature type="transmembrane region" description="Helical" evidence="12">
    <location>
        <begin position="143"/>
        <end position="162"/>
    </location>
</feature>
<dbReference type="GO" id="GO:0043190">
    <property type="term" value="C:ATP-binding cassette (ABC) transporter complex"/>
    <property type="evidence" value="ECO:0007669"/>
    <property type="project" value="InterPro"/>
</dbReference>
<evidence type="ECO:0000256" key="1">
    <source>
        <dbReference type="ARBA" id="ARBA00004429"/>
    </source>
</evidence>